<proteinExistence type="predicted"/>
<feature type="domain" description="NigD-like C-terminal" evidence="2">
    <location>
        <begin position="125"/>
        <end position="244"/>
    </location>
</feature>
<dbReference type="InterPro" id="IPR038143">
    <property type="entry name" value="NigD-like_C_dom_sf"/>
</dbReference>
<evidence type="ECO:0000259" key="2">
    <source>
        <dbReference type="Pfam" id="PF17415"/>
    </source>
</evidence>
<dbReference type="Gene3D" id="2.40.50.500">
    <property type="entry name" value="NigD-like N-terminal OB domain"/>
    <property type="match status" value="1"/>
</dbReference>
<dbReference type="Proteomes" id="UP000824202">
    <property type="component" value="Unassembled WGS sequence"/>
</dbReference>
<evidence type="ECO:0000313" key="4">
    <source>
        <dbReference type="Proteomes" id="UP000824202"/>
    </source>
</evidence>
<evidence type="ECO:0000256" key="1">
    <source>
        <dbReference type="SAM" id="SignalP"/>
    </source>
</evidence>
<feature type="chain" id="PRO_5039238071" description="NigD-like C-terminal domain-containing protein" evidence="1">
    <location>
        <begin position="20"/>
        <end position="288"/>
    </location>
</feature>
<reference evidence="3" key="2">
    <citation type="submission" date="2021-04" db="EMBL/GenBank/DDBJ databases">
        <authorList>
            <person name="Gilroy R."/>
        </authorList>
    </citation>
    <scope>NUCLEOTIDE SEQUENCE</scope>
    <source>
        <strain evidence="3">23274</strain>
    </source>
</reference>
<comment type="caution">
    <text evidence="3">The sequence shown here is derived from an EMBL/GenBank/DDBJ whole genome shotgun (WGS) entry which is preliminary data.</text>
</comment>
<gene>
    <name evidence="3" type="ORF">H9863_06945</name>
</gene>
<dbReference type="InterPro" id="IPR038179">
    <property type="entry name" value="NigD-like_N_sf"/>
</dbReference>
<sequence>MRTKNWKLAILLFVAAGFAACDNDDDYYYVGGNDSWLTYGNLEAIDNGGYSNFAIRDDDGDRLIIADGVSVKGDGAKEGTRVYAHYAYLNSEYENDRLDGNMDYYIRLYGLEEVLTKAPILQSFVDADEAHRQDSIGNDPVAVSKAWFGGKYLNLEFNIPVQPASSTSHMLNLVQDDVTAHGDTVCLTFRHNAFGDKPSDNERKGNGKLYWSWGNVSFDLSTIVPAGETSVPVKLIWEGYTDGGAKTETMTLEGVFTLEDNGVEGKGLNYSAPNQYSGDEQTMTLAIE</sequence>
<protein>
    <recommendedName>
        <fullName evidence="2">NigD-like C-terminal domain-containing protein</fullName>
    </recommendedName>
</protein>
<dbReference type="Gene3D" id="2.60.40.2370">
    <property type="entry name" value="NigD-like, C-terminal beta sandwich domain"/>
    <property type="match status" value="1"/>
</dbReference>
<evidence type="ECO:0000313" key="3">
    <source>
        <dbReference type="EMBL" id="HIX03835.1"/>
    </source>
</evidence>
<organism evidence="3 4">
    <name type="scientific">Candidatus Odoribacter faecigallinarum</name>
    <dbReference type="NCBI Taxonomy" id="2838706"/>
    <lineage>
        <taxon>Bacteria</taxon>
        <taxon>Pseudomonadati</taxon>
        <taxon>Bacteroidota</taxon>
        <taxon>Bacteroidia</taxon>
        <taxon>Bacteroidales</taxon>
        <taxon>Odoribacteraceae</taxon>
        <taxon>Odoribacter</taxon>
    </lineage>
</organism>
<dbReference type="Pfam" id="PF17415">
    <property type="entry name" value="NigD_C"/>
    <property type="match status" value="1"/>
</dbReference>
<reference evidence="3" key="1">
    <citation type="journal article" date="2021" name="PeerJ">
        <title>Extensive microbial diversity within the chicken gut microbiome revealed by metagenomics and culture.</title>
        <authorList>
            <person name="Gilroy R."/>
            <person name="Ravi A."/>
            <person name="Getino M."/>
            <person name="Pursley I."/>
            <person name="Horton D.L."/>
            <person name="Alikhan N.F."/>
            <person name="Baker D."/>
            <person name="Gharbi K."/>
            <person name="Hall N."/>
            <person name="Watson M."/>
            <person name="Adriaenssens E.M."/>
            <person name="Foster-Nyarko E."/>
            <person name="Jarju S."/>
            <person name="Secka A."/>
            <person name="Antonio M."/>
            <person name="Oren A."/>
            <person name="Chaudhuri R.R."/>
            <person name="La Ragione R."/>
            <person name="Hildebrand F."/>
            <person name="Pallen M.J."/>
        </authorList>
    </citation>
    <scope>NUCLEOTIDE SEQUENCE</scope>
    <source>
        <strain evidence="3">23274</strain>
    </source>
</reference>
<dbReference type="EMBL" id="DXFT01000134">
    <property type="protein sequence ID" value="HIX03835.1"/>
    <property type="molecule type" value="Genomic_DNA"/>
</dbReference>
<accession>A0A9D2ACG1</accession>
<dbReference type="InterPro" id="IPR035376">
    <property type="entry name" value="NigD_C"/>
</dbReference>
<name>A0A9D2ACG1_9BACT</name>
<dbReference type="AlphaFoldDB" id="A0A9D2ACG1"/>
<feature type="signal peptide" evidence="1">
    <location>
        <begin position="1"/>
        <end position="19"/>
    </location>
</feature>
<dbReference type="PROSITE" id="PS51257">
    <property type="entry name" value="PROKAR_LIPOPROTEIN"/>
    <property type="match status" value="1"/>
</dbReference>
<keyword evidence="1" id="KW-0732">Signal</keyword>